<evidence type="ECO:0000256" key="11">
    <source>
        <dbReference type="ARBA" id="ARBA00022963"/>
    </source>
</evidence>
<accession>A0A5N6RG77</accession>
<dbReference type="EMBL" id="CM017326">
    <property type="protein sequence ID" value="KAE8077634.1"/>
    <property type="molecule type" value="Genomic_DNA"/>
</dbReference>
<reference evidence="15 16" key="1">
    <citation type="submission" date="2019-06" db="EMBL/GenBank/DDBJ databases">
        <title>A chromosomal-level reference genome of Carpinus fangiana (Coryloideae, Betulaceae).</title>
        <authorList>
            <person name="Yang X."/>
            <person name="Wang Z."/>
            <person name="Zhang L."/>
            <person name="Hao G."/>
            <person name="Liu J."/>
            <person name="Yang Y."/>
        </authorList>
    </citation>
    <scope>NUCLEOTIDE SEQUENCE [LARGE SCALE GENOMIC DNA]</scope>
    <source>
        <strain evidence="15">Cfa_2016G</strain>
        <tissue evidence="15">Leaf</tissue>
    </source>
</reference>
<evidence type="ECO:0000256" key="1">
    <source>
        <dbReference type="ARBA" id="ARBA00001604"/>
    </source>
</evidence>
<dbReference type="FunFam" id="1.20.90.10:FF:000005">
    <property type="entry name" value="Secretory phospholipase A2"/>
    <property type="match status" value="1"/>
</dbReference>
<comment type="catalytic activity">
    <reaction evidence="1">
        <text>a 1,2-diacyl-sn-glycero-3-phosphocholine + H2O = a 1-acyl-sn-glycero-3-phosphocholine + a fatty acid + H(+)</text>
        <dbReference type="Rhea" id="RHEA:15801"/>
        <dbReference type="ChEBI" id="CHEBI:15377"/>
        <dbReference type="ChEBI" id="CHEBI:15378"/>
        <dbReference type="ChEBI" id="CHEBI:28868"/>
        <dbReference type="ChEBI" id="CHEBI:57643"/>
        <dbReference type="ChEBI" id="CHEBI:58168"/>
        <dbReference type="EC" id="3.1.1.4"/>
    </reaction>
</comment>
<dbReference type="GO" id="GO:0016042">
    <property type="term" value="P:lipid catabolic process"/>
    <property type="evidence" value="ECO:0007669"/>
    <property type="project" value="UniProtKB-KW"/>
</dbReference>
<dbReference type="GO" id="GO:0006644">
    <property type="term" value="P:phospholipid metabolic process"/>
    <property type="evidence" value="ECO:0007669"/>
    <property type="project" value="InterPro"/>
</dbReference>
<keyword evidence="12" id="KW-0443">Lipid metabolism</keyword>
<keyword evidence="11" id="KW-0442">Lipid degradation</keyword>
<keyword evidence="16" id="KW-1185">Reference proteome</keyword>
<comment type="similarity">
    <text evidence="4">Belongs to the phospholipase A2 family.</text>
</comment>
<dbReference type="InterPro" id="IPR036444">
    <property type="entry name" value="PLipase_A2_dom_sf"/>
</dbReference>
<feature type="chain" id="PRO_5024363768" description="phospholipase A2" evidence="14">
    <location>
        <begin position="30"/>
        <end position="161"/>
    </location>
</feature>
<dbReference type="SUPFAM" id="SSF48619">
    <property type="entry name" value="Phospholipase A2, PLA2"/>
    <property type="match status" value="1"/>
</dbReference>
<dbReference type="PROSITE" id="PS00118">
    <property type="entry name" value="PA2_HIS"/>
    <property type="match status" value="1"/>
</dbReference>
<dbReference type="AlphaFoldDB" id="A0A5N6RG77"/>
<dbReference type="GO" id="GO:0046872">
    <property type="term" value="F:metal ion binding"/>
    <property type="evidence" value="ECO:0007669"/>
    <property type="project" value="UniProtKB-KW"/>
</dbReference>
<protein>
    <recommendedName>
        <fullName evidence="5">phospholipase A2</fullName>
        <ecNumber evidence="5">3.1.1.4</ecNumber>
    </recommendedName>
</protein>
<keyword evidence="13" id="KW-1015">Disulfide bond</keyword>
<evidence type="ECO:0000313" key="16">
    <source>
        <dbReference type="Proteomes" id="UP000327013"/>
    </source>
</evidence>
<name>A0A5N6RG77_9ROSI</name>
<dbReference type="GO" id="GO:0050482">
    <property type="term" value="P:arachidonate secretion"/>
    <property type="evidence" value="ECO:0007669"/>
    <property type="project" value="InterPro"/>
</dbReference>
<evidence type="ECO:0000256" key="3">
    <source>
        <dbReference type="ARBA" id="ARBA00004613"/>
    </source>
</evidence>
<feature type="signal peptide" evidence="14">
    <location>
        <begin position="1"/>
        <end position="29"/>
    </location>
</feature>
<gene>
    <name evidence="15" type="ORF">FH972_016181</name>
</gene>
<dbReference type="EC" id="3.1.1.4" evidence="5"/>
<proteinExistence type="inferred from homology"/>
<evidence type="ECO:0000256" key="12">
    <source>
        <dbReference type="ARBA" id="ARBA00023098"/>
    </source>
</evidence>
<comment type="subcellular location">
    <subcellularLocation>
        <location evidence="3">Secreted</location>
    </subcellularLocation>
</comment>
<evidence type="ECO:0000256" key="8">
    <source>
        <dbReference type="ARBA" id="ARBA00022729"/>
    </source>
</evidence>
<organism evidence="15 16">
    <name type="scientific">Carpinus fangiana</name>
    <dbReference type="NCBI Taxonomy" id="176857"/>
    <lineage>
        <taxon>Eukaryota</taxon>
        <taxon>Viridiplantae</taxon>
        <taxon>Streptophyta</taxon>
        <taxon>Embryophyta</taxon>
        <taxon>Tracheophyta</taxon>
        <taxon>Spermatophyta</taxon>
        <taxon>Magnoliopsida</taxon>
        <taxon>eudicotyledons</taxon>
        <taxon>Gunneridae</taxon>
        <taxon>Pentapetalae</taxon>
        <taxon>rosids</taxon>
        <taxon>fabids</taxon>
        <taxon>Fagales</taxon>
        <taxon>Betulaceae</taxon>
        <taxon>Carpinus</taxon>
    </lineage>
</organism>
<evidence type="ECO:0000256" key="2">
    <source>
        <dbReference type="ARBA" id="ARBA00001913"/>
    </source>
</evidence>
<keyword evidence="7" id="KW-0479">Metal-binding</keyword>
<dbReference type="GO" id="GO:0004623">
    <property type="term" value="F:phospholipase A2 activity"/>
    <property type="evidence" value="ECO:0007669"/>
    <property type="project" value="UniProtKB-EC"/>
</dbReference>
<evidence type="ECO:0000256" key="9">
    <source>
        <dbReference type="ARBA" id="ARBA00022801"/>
    </source>
</evidence>
<evidence type="ECO:0000313" key="15">
    <source>
        <dbReference type="EMBL" id="KAE8077634.1"/>
    </source>
</evidence>
<keyword evidence="9" id="KW-0378">Hydrolase</keyword>
<keyword evidence="10" id="KW-0106">Calcium</keyword>
<sequence>MAPSHALTFALLLSCSLIILNFCCVPVHALNLGIQQLTDVSTPDDLNKGHCTRKCQSKFCTVAPILRYGKYCGLLFGGCPGEKPCDGLDACCMQHDSCVEAHQHQFLSTECSQNLLNCMQNFKNSGGKGFKGSHCELDDVLRVLTKTIKVALATGRRLHIP</sequence>
<evidence type="ECO:0000256" key="7">
    <source>
        <dbReference type="ARBA" id="ARBA00022723"/>
    </source>
</evidence>
<comment type="cofactor">
    <cofactor evidence="2">
        <name>Ca(2+)</name>
        <dbReference type="ChEBI" id="CHEBI:29108"/>
    </cofactor>
</comment>
<keyword evidence="8 14" id="KW-0732">Signal</keyword>
<evidence type="ECO:0000256" key="10">
    <source>
        <dbReference type="ARBA" id="ARBA00022837"/>
    </source>
</evidence>
<evidence type="ECO:0000256" key="13">
    <source>
        <dbReference type="ARBA" id="ARBA00023157"/>
    </source>
</evidence>
<dbReference type="GO" id="GO:0005576">
    <property type="term" value="C:extracellular region"/>
    <property type="evidence" value="ECO:0007669"/>
    <property type="project" value="UniProtKB-SubCell"/>
</dbReference>
<keyword evidence="6" id="KW-0964">Secreted</keyword>
<dbReference type="GO" id="GO:0012505">
    <property type="term" value="C:endomembrane system"/>
    <property type="evidence" value="ECO:0007669"/>
    <property type="project" value="UniProtKB-ARBA"/>
</dbReference>
<evidence type="ECO:0000256" key="4">
    <source>
        <dbReference type="ARBA" id="ARBA00007056"/>
    </source>
</evidence>
<evidence type="ECO:0000256" key="14">
    <source>
        <dbReference type="SAM" id="SignalP"/>
    </source>
</evidence>
<dbReference type="Gene3D" id="1.20.90.10">
    <property type="entry name" value="Phospholipase A2 domain"/>
    <property type="match status" value="1"/>
</dbReference>
<dbReference type="InterPro" id="IPR033113">
    <property type="entry name" value="PLA2_histidine"/>
</dbReference>
<dbReference type="Proteomes" id="UP000327013">
    <property type="component" value="Chromosome 6"/>
</dbReference>
<evidence type="ECO:0000256" key="5">
    <source>
        <dbReference type="ARBA" id="ARBA00013278"/>
    </source>
</evidence>
<evidence type="ECO:0000256" key="6">
    <source>
        <dbReference type="ARBA" id="ARBA00022525"/>
    </source>
</evidence>
<dbReference type="OrthoDB" id="1932081at2759"/>